<dbReference type="InterPro" id="IPR008271">
    <property type="entry name" value="Ser/Thr_kinase_AS"/>
</dbReference>
<dbReference type="InterPro" id="IPR025287">
    <property type="entry name" value="WAK_GUB"/>
</dbReference>
<sequence length="620" mass="69223">MPCIGMEMVAGEGEGLGWARKEDGKKRGFSDAGFVSTVYGDRVVPENCKVSYCEHHGPAIRFPFRLKGQPFSCGYHGFDLSCTTDGRTVLEMPSSCNKLIVETINYASQEIGVYFQNDCLPKDIFSSSTFQFVHGLFGTGYTLFSCPSPLLETDGNCLIELSLCPYSVDNPENQTNYYAVDGQCSIDRMNLVSCTKQLDYTSVPDISSVKAYRSLMLLWSKPSCGPCEEMGKPCRLKRTIGQYNFTDNQTEETECVSEDSARGRTNLEISGIFTFSVVVTVVGTLIYRVYSSNKIEKTNQLRIERFLDDYIAHKPSRYSYADIKRITNQFNEKLGQGAYGTVYKGQLSSDLLVAVKILNNSNEKGEDFLNEVGTMGRVHHVNVVRLVGFCADGYTTALVYEYLPNGSLQNILSSADSKSAFLGWDKLHEIALGIAKGIEYLHQGCDLRILHFDIKPHNILLDQNFTPKVSDFGLAKLCSRDQSAVSMTTIRGTIGYIAPEVFSRNFGNVSYKSDVYSFGMLLLEMVGGRKNFKFMEEDSTSSEVYFPEWIYNLLEQGDDLRIHIEDGGDAETAKKLAIVGLWCVQWHPIDRPSMKVVIQMLEGEGDNLPVPANPFRSTSN</sequence>
<evidence type="ECO:0000256" key="1">
    <source>
        <dbReference type="ARBA" id="ARBA00004479"/>
    </source>
</evidence>
<keyword evidence="3" id="KW-0808">Transferase</keyword>
<accession>A0A540NHD4</accession>
<dbReference type="Proteomes" id="UP000315295">
    <property type="component" value="Unassembled WGS sequence"/>
</dbReference>
<dbReference type="EMBL" id="VIEB01000042">
    <property type="protein sequence ID" value="TQE10424.1"/>
    <property type="molecule type" value="Genomic_DNA"/>
</dbReference>
<dbReference type="InterPro" id="IPR045874">
    <property type="entry name" value="LRK10/LRL21-25-like"/>
</dbReference>
<keyword evidence="11" id="KW-0325">Glycoprotein</keyword>
<evidence type="ECO:0000259" key="13">
    <source>
        <dbReference type="PROSITE" id="PS50011"/>
    </source>
</evidence>
<dbReference type="Gene3D" id="3.30.200.20">
    <property type="entry name" value="Phosphorylase Kinase, domain 1"/>
    <property type="match status" value="1"/>
</dbReference>
<reference evidence="14 15" key="1">
    <citation type="journal article" date="2019" name="G3 (Bethesda)">
        <title>Sequencing of a Wild Apple (Malus baccata) Genome Unravels the Differences Between Cultivated and Wild Apple Species Regarding Disease Resistance and Cold Tolerance.</title>
        <authorList>
            <person name="Chen X."/>
        </authorList>
    </citation>
    <scope>NUCLEOTIDE SEQUENCE [LARGE SCALE GENOMIC DNA]</scope>
    <source>
        <strain evidence="15">cv. Shandingzi</strain>
        <tissue evidence="14">Leaves</tissue>
    </source>
</reference>
<evidence type="ECO:0000256" key="6">
    <source>
        <dbReference type="ARBA" id="ARBA00022741"/>
    </source>
</evidence>
<dbReference type="PROSITE" id="PS50011">
    <property type="entry name" value="PROTEIN_KINASE_DOM"/>
    <property type="match status" value="1"/>
</dbReference>
<dbReference type="SMART" id="SM00220">
    <property type="entry name" value="S_TKc"/>
    <property type="match status" value="1"/>
</dbReference>
<organism evidence="14 15">
    <name type="scientific">Malus baccata</name>
    <name type="common">Siberian crab apple</name>
    <name type="synonym">Pyrus baccata</name>
    <dbReference type="NCBI Taxonomy" id="106549"/>
    <lineage>
        <taxon>Eukaryota</taxon>
        <taxon>Viridiplantae</taxon>
        <taxon>Streptophyta</taxon>
        <taxon>Embryophyta</taxon>
        <taxon>Tracheophyta</taxon>
        <taxon>Spermatophyta</taxon>
        <taxon>Magnoliopsida</taxon>
        <taxon>eudicotyledons</taxon>
        <taxon>Gunneridae</taxon>
        <taxon>Pentapetalae</taxon>
        <taxon>rosids</taxon>
        <taxon>fabids</taxon>
        <taxon>Rosales</taxon>
        <taxon>Rosaceae</taxon>
        <taxon>Amygdaloideae</taxon>
        <taxon>Maleae</taxon>
        <taxon>Malus</taxon>
    </lineage>
</organism>
<evidence type="ECO:0000256" key="11">
    <source>
        <dbReference type="ARBA" id="ARBA00023180"/>
    </source>
</evidence>
<name>A0A540NHD4_MALBA</name>
<dbReference type="AlphaFoldDB" id="A0A540NHD4"/>
<keyword evidence="8 12" id="KW-0067">ATP-binding</keyword>
<dbReference type="GO" id="GO:0005524">
    <property type="term" value="F:ATP binding"/>
    <property type="evidence" value="ECO:0007669"/>
    <property type="project" value="UniProtKB-UniRule"/>
</dbReference>
<dbReference type="PROSITE" id="PS00108">
    <property type="entry name" value="PROTEIN_KINASE_ST"/>
    <property type="match status" value="1"/>
</dbReference>
<dbReference type="InterPro" id="IPR011009">
    <property type="entry name" value="Kinase-like_dom_sf"/>
</dbReference>
<gene>
    <name evidence="14" type="ORF">C1H46_004021</name>
</gene>
<evidence type="ECO:0000313" key="14">
    <source>
        <dbReference type="EMBL" id="TQE10424.1"/>
    </source>
</evidence>
<comment type="caution">
    <text evidence="14">The sequence shown here is derived from an EMBL/GenBank/DDBJ whole genome shotgun (WGS) entry which is preliminary data.</text>
</comment>
<dbReference type="SUPFAM" id="SSF56112">
    <property type="entry name" value="Protein kinase-like (PK-like)"/>
    <property type="match status" value="1"/>
</dbReference>
<dbReference type="Gene3D" id="1.10.510.10">
    <property type="entry name" value="Transferase(Phosphotransferase) domain 1"/>
    <property type="match status" value="1"/>
</dbReference>
<dbReference type="CDD" id="cd14066">
    <property type="entry name" value="STKc_IRAK"/>
    <property type="match status" value="1"/>
</dbReference>
<keyword evidence="9" id="KW-1133">Transmembrane helix</keyword>
<evidence type="ECO:0000256" key="5">
    <source>
        <dbReference type="ARBA" id="ARBA00022729"/>
    </source>
</evidence>
<dbReference type="FunFam" id="3.30.200.20:FF:000178">
    <property type="entry name" value="serine/threonine-protein kinase PBS1-like"/>
    <property type="match status" value="1"/>
</dbReference>
<keyword evidence="6 12" id="KW-0547">Nucleotide-binding</keyword>
<evidence type="ECO:0000256" key="8">
    <source>
        <dbReference type="ARBA" id="ARBA00022840"/>
    </source>
</evidence>
<evidence type="ECO:0000256" key="9">
    <source>
        <dbReference type="ARBA" id="ARBA00022989"/>
    </source>
</evidence>
<keyword evidence="7" id="KW-0418">Kinase</keyword>
<evidence type="ECO:0000256" key="3">
    <source>
        <dbReference type="ARBA" id="ARBA00022679"/>
    </source>
</evidence>
<dbReference type="InterPro" id="IPR000719">
    <property type="entry name" value="Prot_kinase_dom"/>
</dbReference>
<protein>
    <recommendedName>
        <fullName evidence="13">Protein kinase domain-containing protein</fullName>
    </recommendedName>
</protein>
<dbReference type="STRING" id="106549.A0A540NHD4"/>
<dbReference type="FunFam" id="1.10.510.10:FF:000590">
    <property type="entry name" value="PR5-like receptor kinase"/>
    <property type="match status" value="1"/>
</dbReference>
<dbReference type="Pfam" id="PF13947">
    <property type="entry name" value="GUB_WAK_bind"/>
    <property type="match status" value="1"/>
</dbReference>
<keyword evidence="15" id="KW-1185">Reference proteome</keyword>
<dbReference type="Pfam" id="PF00069">
    <property type="entry name" value="Pkinase"/>
    <property type="match status" value="1"/>
</dbReference>
<dbReference type="PROSITE" id="PS00107">
    <property type="entry name" value="PROTEIN_KINASE_ATP"/>
    <property type="match status" value="1"/>
</dbReference>
<evidence type="ECO:0000256" key="12">
    <source>
        <dbReference type="PROSITE-ProRule" id="PRU10141"/>
    </source>
</evidence>
<keyword evidence="5" id="KW-0732">Signal</keyword>
<comment type="subcellular location">
    <subcellularLocation>
        <location evidence="1">Membrane</location>
        <topology evidence="1">Single-pass type I membrane protein</topology>
    </subcellularLocation>
</comment>
<evidence type="ECO:0000256" key="7">
    <source>
        <dbReference type="ARBA" id="ARBA00022777"/>
    </source>
</evidence>
<keyword evidence="2" id="KW-0723">Serine/threonine-protein kinase</keyword>
<keyword evidence="4" id="KW-0812">Transmembrane</keyword>
<evidence type="ECO:0000256" key="4">
    <source>
        <dbReference type="ARBA" id="ARBA00022692"/>
    </source>
</evidence>
<evidence type="ECO:0000256" key="2">
    <source>
        <dbReference type="ARBA" id="ARBA00022527"/>
    </source>
</evidence>
<dbReference type="PANTHER" id="PTHR27009">
    <property type="entry name" value="RUST RESISTANCE KINASE LR10-RELATED"/>
    <property type="match status" value="1"/>
</dbReference>
<evidence type="ECO:0000313" key="15">
    <source>
        <dbReference type="Proteomes" id="UP000315295"/>
    </source>
</evidence>
<dbReference type="GO" id="GO:0016020">
    <property type="term" value="C:membrane"/>
    <property type="evidence" value="ECO:0007669"/>
    <property type="project" value="UniProtKB-SubCell"/>
</dbReference>
<evidence type="ECO:0000256" key="10">
    <source>
        <dbReference type="ARBA" id="ARBA00023136"/>
    </source>
</evidence>
<feature type="binding site" evidence="12">
    <location>
        <position position="356"/>
    </location>
    <ligand>
        <name>ATP</name>
        <dbReference type="ChEBI" id="CHEBI:30616"/>
    </ligand>
</feature>
<feature type="domain" description="Protein kinase" evidence="13">
    <location>
        <begin position="328"/>
        <end position="616"/>
    </location>
</feature>
<dbReference type="InterPro" id="IPR017441">
    <property type="entry name" value="Protein_kinase_ATP_BS"/>
</dbReference>
<dbReference type="GO" id="GO:0004674">
    <property type="term" value="F:protein serine/threonine kinase activity"/>
    <property type="evidence" value="ECO:0007669"/>
    <property type="project" value="UniProtKB-KW"/>
</dbReference>
<dbReference type="GO" id="GO:0030247">
    <property type="term" value="F:polysaccharide binding"/>
    <property type="evidence" value="ECO:0007669"/>
    <property type="project" value="InterPro"/>
</dbReference>
<proteinExistence type="predicted"/>
<keyword evidence="10" id="KW-0472">Membrane</keyword>